<feature type="transmembrane region" description="Helical" evidence="1">
    <location>
        <begin position="267"/>
        <end position="287"/>
    </location>
</feature>
<accession>A0A9P5PWY0</accession>
<evidence type="ECO:0000313" key="2">
    <source>
        <dbReference type="EMBL" id="KAF9074016.1"/>
    </source>
</evidence>
<sequence>MADSIGISEAQLLSFFLSSVFWGMYLITSAYCLRCLLWESDDKGGKLKPASTISWLMLTMALVLLVLCTTNIVLIVVHSIQAFIFSTSPEDSAAEFIGLSNWSNILGTCNIAFGKLISDGILIYRCWIVLNRSNIMIAFPALLWLAEFAVVIFIIFVEASAKGKQKVLLTVAADTQAAITAAWSMSLATNIITTGFIVYRIWRVDRESSLYGLQTQMPASVQESPGLFRRRKTALQRVIRIIIESGLMYTIVAFITFITFILGSTAFYFLSNAELQILSIAFNLIIIRVNTQPSGSESYAVQSSGLVFPLQTFSTAARTPDTGPAQIKPASPYPV</sequence>
<protein>
    <submittedName>
        <fullName evidence="2">Uncharacterized protein</fullName>
    </submittedName>
</protein>
<organism evidence="2 3">
    <name type="scientific">Rhodocollybia butyracea</name>
    <dbReference type="NCBI Taxonomy" id="206335"/>
    <lineage>
        <taxon>Eukaryota</taxon>
        <taxon>Fungi</taxon>
        <taxon>Dikarya</taxon>
        <taxon>Basidiomycota</taxon>
        <taxon>Agaricomycotina</taxon>
        <taxon>Agaricomycetes</taxon>
        <taxon>Agaricomycetidae</taxon>
        <taxon>Agaricales</taxon>
        <taxon>Marasmiineae</taxon>
        <taxon>Omphalotaceae</taxon>
        <taxon>Rhodocollybia</taxon>
    </lineage>
</organism>
<dbReference type="EMBL" id="JADNRY010000015">
    <property type="protein sequence ID" value="KAF9074016.1"/>
    <property type="molecule type" value="Genomic_DNA"/>
</dbReference>
<feature type="transmembrane region" description="Helical" evidence="1">
    <location>
        <begin position="177"/>
        <end position="199"/>
    </location>
</feature>
<proteinExistence type="predicted"/>
<name>A0A9P5PWY0_9AGAR</name>
<keyword evidence="1" id="KW-1133">Transmembrane helix</keyword>
<dbReference type="OrthoDB" id="3357408at2759"/>
<feature type="transmembrane region" description="Helical" evidence="1">
    <location>
        <begin position="238"/>
        <end position="261"/>
    </location>
</feature>
<evidence type="ECO:0000313" key="3">
    <source>
        <dbReference type="Proteomes" id="UP000772434"/>
    </source>
</evidence>
<feature type="transmembrane region" description="Helical" evidence="1">
    <location>
        <begin position="136"/>
        <end position="157"/>
    </location>
</feature>
<comment type="caution">
    <text evidence="2">The sequence shown here is derived from an EMBL/GenBank/DDBJ whole genome shotgun (WGS) entry which is preliminary data.</text>
</comment>
<keyword evidence="1" id="KW-0472">Membrane</keyword>
<feature type="transmembrane region" description="Helical" evidence="1">
    <location>
        <begin position="12"/>
        <end position="33"/>
    </location>
</feature>
<keyword evidence="1" id="KW-0812">Transmembrane</keyword>
<dbReference type="Proteomes" id="UP000772434">
    <property type="component" value="Unassembled WGS sequence"/>
</dbReference>
<dbReference type="AlphaFoldDB" id="A0A9P5PWY0"/>
<reference evidence="2" key="1">
    <citation type="submission" date="2020-11" db="EMBL/GenBank/DDBJ databases">
        <authorList>
            <consortium name="DOE Joint Genome Institute"/>
            <person name="Ahrendt S."/>
            <person name="Riley R."/>
            <person name="Andreopoulos W."/>
            <person name="Labutti K."/>
            <person name="Pangilinan J."/>
            <person name="Ruiz-Duenas F.J."/>
            <person name="Barrasa J.M."/>
            <person name="Sanchez-Garcia M."/>
            <person name="Camarero S."/>
            <person name="Miyauchi S."/>
            <person name="Serrano A."/>
            <person name="Linde D."/>
            <person name="Babiker R."/>
            <person name="Drula E."/>
            <person name="Ayuso-Fernandez I."/>
            <person name="Pacheco R."/>
            <person name="Padilla G."/>
            <person name="Ferreira P."/>
            <person name="Barriuso J."/>
            <person name="Kellner H."/>
            <person name="Castanera R."/>
            <person name="Alfaro M."/>
            <person name="Ramirez L."/>
            <person name="Pisabarro A.G."/>
            <person name="Kuo A."/>
            <person name="Tritt A."/>
            <person name="Lipzen A."/>
            <person name="He G."/>
            <person name="Yan M."/>
            <person name="Ng V."/>
            <person name="Cullen D."/>
            <person name="Martin F."/>
            <person name="Rosso M.-N."/>
            <person name="Henrissat B."/>
            <person name="Hibbett D."/>
            <person name="Martinez A.T."/>
            <person name="Grigoriev I.V."/>
        </authorList>
    </citation>
    <scope>NUCLEOTIDE SEQUENCE</scope>
    <source>
        <strain evidence="2">AH 40177</strain>
    </source>
</reference>
<keyword evidence="3" id="KW-1185">Reference proteome</keyword>
<evidence type="ECO:0000256" key="1">
    <source>
        <dbReference type="SAM" id="Phobius"/>
    </source>
</evidence>
<gene>
    <name evidence="2" type="ORF">BDP27DRAFT_1317860</name>
</gene>
<feature type="transmembrane region" description="Helical" evidence="1">
    <location>
        <begin position="54"/>
        <end position="85"/>
    </location>
</feature>